<proteinExistence type="predicted"/>
<evidence type="ECO:0000256" key="4">
    <source>
        <dbReference type="ARBA" id="ARBA00022833"/>
    </source>
</evidence>
<dbReference type="Pfam" id="PF00684">
    <property type="entry name" value="DnaJ_CXXCXGXG"/>
    <property type="match status" value="1"/>
</dbReference>
<dbReference type="GO" id="GO:0031072">
    <property type="term" value="F:heat shock protein binding"/>
    <property type="evidence" value="ECO:0007669"/>
    <property type="project" value="InterPro"/>
</dbReference>
<name>A0A2I1HH14_9GLOM</name>
<keyword evidence="7" id="KW-1185">Reference proteome</keyword>
<keyword evidence="1" id="KW-0479">Metal-binding</keyword>
<protein>
    <recommendedName>
        <fullName evidence="5">CR-type domain-containing protein</fullName>
    </recommendedName>
</protein>
<accession>A0A2I1HH14</accession>
<dbReference type="CDD" id="cd10719">
    <property type="entry name" value="DnaJ_zf"/>
    <property type="match status" value="1"/>
</dbReference>
<evidence type="ECO:0000256" key="1">
    <source>
        <dbReference type="ARBA" id="ARBA00022723"/>
    </source>
</evidence>
<keyword evidence="4" id="KW-0862">Zinc</keyword>
<organism evidence="6 7">
    <name type="scientific">Rhizophagus irregularis</name>
    <dbReference type="NCBI Taxonomy" id="588596"/>
    <lineage>
        <taxon>Eukaryota</taxon>
        <taxon>Fungi</taxon>
        <taxon>Fungi incertae sedis</taxon>
        <taxon>Mucoromycota</taxon>
        <taxon>Glomeromycotina</taxon>
        <taxon>Glomeromycetes</taxon>
        <taxon>Glomerales</taxon>
        <taxon>Glomeraceae</taxon>
        <taxon>Rhizophagus</taxon>
    </lineage>
</organism>
<keyword evidence="3" id="KW-0863">Zinc-finger</keyword>
<gene>
    <name evidence="6" type="ORF">RhiirA4_449206</name>
</gene>
<evidence type="ECO:0000259" key="5">
    <source>
        <dbReference type="Pfam" id="PF00684"/>
    </source>
</evidence>
<dbReference type="AlphaFoldDB" id="A0A2I1HH14"/>
<comment type="caution">
    <text evidence="6">The sequence shown here is derived from an EMBL/GenBank/DDBJ whole genome shotgun (WGS) entry which is preliminary data.</text>
</comment>
<dbReference type="Gene3D" id="2.10.230.10">
    <property type="entry name" value="Heat shock protein DnaJ, cysteine-rich domain"/>
    <property type="match status" value="1"/>
</dbReference>
<keyword evidence="2" id="KW-0677">Repeat</keyword>
<evidence type="ECO:0000313" key="7">
    <source>
        <dbReference type="Proteomes" id="UP000234323"/>
    </source>
</evidence>
<dbReference type="FunFam" id="2.10.230.10:FF:000001">
    <property type="entry name" value="DnaJ subfamily A member 2"/>
    <property type="match status" value="1"/>
</dbReference>
<evidence type="ECO:0000256" key="3">
    <source>
        <dbReference type="ARBA" id="ARBA00022771"/>
    </source>
</evidence>
<reference evidence="6 7" key="1">
    <citation type="submission" date="2015-10" db="EMBL/GenBank/DDBJ databases">
        <title>Genome analyses suggest a sexual origin of heterokaryosis in a supposedly ancient asexual fungus.</title>
        <authorList>
            <person name="Ropars J."/>
            <person name="Sedzielewska K."/>
            <person name="Noel J."/>
            <person name="Charron P."/>
            <person name="Farinelli L."/>
            <person name="Marton T."/>
            <person name="Kruger M."/>
            <person name="Pelin A."/>
            <person name="Brachmann A."/>
            <person name="Corradi N."/>
        </authorList>
    </citation>
    <scope>NUCLEOTIDE SEQUENCE [LARGE SCALE GENOMIC DNA]</scope>
    <source>
        <strain evidence="6 7">A4</strain>
    </source>
</reference>
<dbReference type="GO" id="GO:0051082">
    <property type="term" value="F:unfolded protein binding"/>
    <property type="evidence" value="ECO:0007669"/>
    <property type="project" value="InterPro"/>
</dbReference>
<dbReference type="SUPFAM" id="SSF57938">
    <property type="entry name" value="DnaJ/Hsp40 cysteine-rich domain"/>
    <property type="match status" value="1"/>
</dbReference>
<dbReference type="InterPro" id="IPR036410">
    <property type="entry name" value="HSP_DnaJ_Cys-rich_dom_sf"/>
</dbReference>
<feature type="domain" description="CR-type" evidence="5">
    <location>
        <begin position="16"/>
        <end position="60"/>
    </location>
</feature>
<sequence length="123" mass="14024">MAIAEPIEVEVGKEGAVKICSNCDGSGVIVLLRTFGPMVQEFQQPCDTCGGEGEIIKEKDRTYKNRRPKINKFDRTCADVVAPQEEIDETVSREAEEEKMQQREEQRKKNFIHSIVNIFKSLY</sequence>
<dbReference type="Proteomes" id="UP000234323">
    <property type="component" value="Unassembled WGS sequence"/>
</dbReference>
<evidence type="ECO:0000256" key="2">
    <source>
        <dbReference type="ARBA" id="ARBA00022737"/>
    </source>
</evidence>
<dbReference type="InterPro" id="IPR001305">
    <property type="entry name" value="HSP_DnaJ_Cys-rich_dom"/>
</dbReference>
<dbReference type="EMBL" id="LLXI01002881">
    <property type="protein sequence ID" value="PKY58172.1"/>
    <property type="molecule type" value="Genomic_DNA"/>
</dbReference>
<evidence type="ECO:0000313" key="6">
    <source>
        <dbReference type="EMBL" id="PKY58172.1"/>
    </source>
</evidence>
<dbReference type="GO" id="GO:0008270">
    <property type="term" value="F:zinc ion binding"/>
    <property type="evidence" value="ECO:0007669"/>
    <property type="project" value="UniProtKB-KW"/>
</dbReference>